<sequence>MQDRANFPWLRGDQVLYREKRSPSDACRSEAEFPWDARSPFPTPVRAKWNSRVFRWRPAPIKPCPVARPPGDYGLKTGKCRQAFPLPHGDSSTLPCPLAFRYLGSVGGTRRPFLSHPAPAAGPRHVSAPARHPGFPARRLQRCGSSGTRPAVASRGAAVHGDSVTRCLPSSHLPETASSSLQPGFCMK</sequence>
<evidence type="ECO:0000313" key="3">
    <source>
        <dbReference type="Proteomes" id="UP000010552"/>
    </source>
</evidence>
<organism evidence="2 3">
    <name type="scientific">Pteropus alecto</name>
    <name type="common">Black flying fox</name>
    <dbReference type="NCBI Taxonomy" id="9402"/>
    <lineage>
        <taxon>Eukaryota</taxon>
        <taxon>Metazoa</taxon>
        <taxon>Chordata</taxon>
        <taxon>Craniata</taxon>
        <taxon>Vertebrata</taxon>
        <taxon>Euteleostomi</taxon>
        <taxon>Mammalia</taxon>
        <taxon>Eutheria</taxon>
        <taxon>Laurasiatheria</taxon>
        <taxon>Chiroptera</taxon>
        <taxon>Yinpterochiroptera</taxon>
        <taxon>Pteropodoidea</taxon>
        <taxon>Pteropodidae</taxon>
        <taxon>Pteropodinae</taxon>
        <taxon>Pteropus</taxon>
    </lineage>
</organism>
<reference evidence="3" key="1">
    <citation type="journal article" date="2013" name="Science">
        <title>Comparative analysis of bat genomes provides insight into the evolution of flight and immunity.</title>
        <authorList>
            <person name="Zhang G."/>
            <person name="Cowled C."/>
            <person name="Shi Z."/>
            <person name="Huang Z."/>
            <person name="Bishop-Lilly K.A."/>
            <person name="Fang X."/>
            <person name="Wynne J.W."/>
            <person name="Xiong Z."/>
            <person name="Baker M.L."/>
            <person name="Zhao W."/>
            <person name="Tachedjian M."/>
            <person name="Zhu Y."/>
            <person name="Zhou P."/>
            <person name="Jiang X."/>
            <person name="Ng J."/>
            <person name="Yang L."/>
            <person name="Wu L."/>
            <person name="Xiao J."/>
            <person name="Feng Y."/>
            <person name="Chen Y."/>
            <person name="Sun X."/>
            <person name="Zhang Y."/>
            <person name="Marsh G.A."/>
            <person name="Crameri G."/>
            <person name="Broder C.C."/>
            <person name="Frey K.G."/>
            <person name="Wang L.F."/>
            <person name="Wang J."/>
        </authorList>
    </citation>
    <scope>NUCLEOTIDE SEQUENCE [LARGE SCALE GENOMIC DNA]</scope>
</reference>
<name>L5K3Q9_PTEAL</name>
<evidence type="ECO:0000256" key="1">
    <source>
        <dbReference type="SAM" id="MobiDB-lite"/>
    </source>
</evidence>
<dbReference type="Proteomes" id="UP000010552">
    <property type="component" value="Unassembled WGS sequence"/>
</dbReference>
<dbReference type="EMBL" id="KB031047">
    <property type="protein sequence ID" value="ELK05123.1"/>
    <property type="molecule type" value="Genomic_DNA"/>
</dbReference>
<feature type="region of interest" description="Disordered" evidence="1">
    <location>
        <begin position="169"/>
        <end position="188"/>
    </location>
</feature>
<accession>L5K3Q9</accession>
<protein>
    <submittedName>
        <fullName evidence="2">Uncharacterized protein</fullName>
    </submittedName>
</protein>
<dbReference type="AlphaFoldDB" id="L5K3Q9"/>
<keyword evidence="3" id="KW-1185">Reference proteome</keyword>
<gene>
    <name evidence="2" type="ORF">PAL_GLEAN10008215</name>
</gene>
<evidence type="ECO:0000313" key="2">
    <source>
        <dbReference type="EMBL" id="ELK05123.1"/>
    </source>
</evidence>
<proteinExistence type="predicted"/>
<dbReference type="InParanoid" id="L5K3Q9"/>